<dbReference type="SUPFAM" id="SSF53098">
    <property type="entry name" value="Ribonuclease H-like"/>
    <property type="match status" value="1"/>
</dbReference>
<dbReference type="AlphaFoldDB" id="A0A9W9YCA7"/>
<evidence type="ECO:0000259" key="2">
    <source>
        <dbReference type="Pfam" id="PF24764"/>
    </source>
</evidence>
<accession>A0A9W9YCA7</accession>
<reference evidence="3" key="1">
    <citation type="submission" date="2023-01" db="EMBL/GenBank/DDBJ databases">
        <title>Genome assembly of the deep-sea coral Lophelia pertusa.</title>
        <authorList>
            <person name="Herrera S."/>
            <person name="Cordes E."/>
        </authorList>
    </citation>
    <scope>NUCLEOTIDE SEQUENCE</scope>
    <source>
        <strain evidence="3">USNM1676648</strain>
        <tissue evidence="3">Polyp</tissue>
    </source>
</reference>
<sequence length="419" mass="48540">MAVFVILLVLVIKTWTCEGVRLPNYIPTLQVHPGGRNDIVESYFRLGFDYTEILLYLVLFHGITLSLRQLKRVLKAKGLGRRRSPSDLREVCQAVEEELRGSGCNIGYRQMTQRLVNDYGLVVDRETVRELLKILDPEGVELRARRSLKRRQYRTKGPNYLWHIDGYDKLKPFGFCIHGAIDGFSRRILWLDVGLTNNDPSVICQYFIDCVRQLGGAARVIRADNGTENGYVAAVQRFFRRNAQDDWAGMNSFMYGKSVSNQRIEAWWGMLGKDCTRWWIDFFKDMRSNGLYCDDDCIEVECLKFCFMNMRDELHRAARLWNLHRIRPSTNVESPSGRPDVLIFLPEVSNTRNFVTDVDLDELELAEERCCNRIPQSDCCDEFVQLAGTIMEEKNLQFPRTAEEAATLYVTLLEEIENI</sequence>
<proteinExistence type="predicted"/>
<dbReference type="InterPro" id="IPR058913">
    <property type="entry name" value="Integrase_dom_put"/>
</dbReference>
<feature type="chain" id="PRO_5040967622" description="Integrase core domain-containing protein" evidence="1">
    <location>
        <begin position="20"/>
        <end position="419"/>
    </location>
</feature>
<dbReference type="EMBL" id="MU827786">
    <property type="protein sequence ID" value="KAJ7333605.1"/>
    <property type="molecule type" value="Genomic_DNA"/>
</dbReference>
<evidence type="ECO:0000313" key="3">
    <source>
        <dbReference type="EMBL" id="KAJ7333605.1"/>
    </source>
</evidence>
<feature type="signal peptide" evidence="1">
    <location>
        <begin position="1"/>
        <end position="19"/>
    </location>
</feature>
<gene>
    <name evidence="3" type="ORF">OS493_017148</name>
</gene>
<evidence type="ECO:0000256" key="1">
    <source>
        <dbReference type="SAM" id="SignalP"/>
    </source>
</evidence>
<dbReference type="InterPro" id="IPR012337">
    <property type="entry name" value="RNaseH-like_sf"/>
</dbReference>
<name>A0A9W9YCA7_9CNID</name>
<dbReference type="Pfam" id="PF24764">
    <property type="entry name" value="rva_4"/>
    <property type="match status" value="1"/>
</dbReference>
<keyword evidence="1" id="KW-0732">Signal</keyword>
<dbReference type="Gene3D" id="3.30.420.10">
    <property type="entry name" value="Ribonuclease H-like superfamily/Ribonuclease H"/>
    <property type="match status" value="1"/>
</dbReference>
<comment type="caution">
    <text evidence="3">The sequence shown here is derived from an EMBL/GenBank/DDBJ whole genome shotgun (WGS) entry which is preliminary data.</text>
</comment>
<feature type="domain" description="Integrase core" evidence="2">
    <location>
        <begin position="153"/>
        <end position="331"/>
    </location>
</feature>
<dbReference type="OrthoDB" id="5954938at2759"/>
<keyword evidence="4" id="KW-1185">Reference proteome</keyword>
<dbReference type="PANTHER" id="PTHR46791:SF13">
    <property type="entry name" value="CLR5 DOMAIN-CONTAINING PROTEIN"/>
    <property type="match status" value="1"/>
</dbReference>
<dbReference type="Proteomes" id="UP001163046">
    <property type="component" value="Unassembled WGS sequence"/>
</dbReference>
<evidence type="ECO:0000313" key="4">
    <source>
        <dbReference type="Proteomes" id="UP001163046"/>
    </source>
</evidence>
<organism evidence="3 4">
    <name type="scientific">Desmophyllum pertusum</name>
    <dbReference type="NCBI Taxonomy" id="174260"/>
    <lineage>
        <taxon>Eukaryota</taxon>
        <taxon>Metazoa</taxon>
        <taxon>Cnidaria</taxon>
        <taxon>Anthozoa</taxon>
        <taxon>Hexacorallia</taxon>
        <taxon>Scleractinia</taxon>
        <taxon>Caryophylliina</taxon>
        <taxon>Caryophylliidae</taxon>
        <taxon>Desmophyllum</taxon>
    </lineage>
</organism>
<dbReference type="GO" id="GO:0003676">
    <property type="term" value="F:nucleic acid binding"/>
    <property type="evidence" value="ECO:0007669"/>
    <property type="project" value="InterPro"/>
</dbReference>
<dbReference type="PANTHER" id="PTHR46791">
    <property type="entry name" value="EXPRESSED PROTEIN"/>
    <property type="match status" value="1"/>
</dbReference>
<protein>
    <recommendedName>
        <fullName evidence="2">Integrase core domain-containing protein</fullName>
    </recommendedName>
</protein>
<dbReference type="InterPro" id="IPR036397">
    <property type="entry name" value="RNaseH_sf"/>
</dbReference>